<accession>A0A150P6H4</accession>
<dbReference type="AlphaFoldDB" id="A0A150P6H4"/>
<protein>
    <submittedName>
        <fullName evidence="1">Uncharacterized protein</fullName>
    </submittedName>
</protein>
<dbReference type="InterPro" id="IPR006530">
    <property type="entry name" value="YD"/>
</dbReference>
<organism evidence="1 2">
    <name type="scientific">Sorangium cellulosum</name>
    <name type="common">Polyangium cellulosum</name>
    <dbReference type="NCBI Taxonomy" id="56"/>
    <lineage>
        <taxon>Bacteria</taxon>
        <taxon>Pseudomonadati</taxon>
        <taxon>Myxococcota</taxon>
        <taxon>Polyangia</taxon>
        <taxon>Polyangiales</taxon>
        <taxon>Polyangiaceae</taxon>
        <taxon>Sorangium</taxon>
    </lineage>
</organism>
<sequence length="172" mass="20234">MSWKHDRLGRAVERSDEDGTTTWTWDEAEHGVGKLAEVASPEGHRATYRYDALGRLSETERTIEGERFATAIDYDVYSRPFRLWYPHAEGERRFGVRRIFDAHGHLVGLRDERSREMFWRLEGTDEAGRIRIEEFGNGVTTERSYHETQGRLRRVATMKDHVVLQDLWYGYL</sequence>
<dbReference type="Pfam" id="PF05593">
    <property type="entry name" value="RHS_repeat"/>
    <property type="match status" value="1"/>
</dbReference>
<dbReference type="Gene3D" id="2.180.10.10">
    <property type="entry name" value="RHS repeat-associated core"/>
    <property type="match status" value="1"/>
</dbReference>
<comment type="caution">
    <text evidence="1">The sequence shown here is derived from an EMBL/GenBank/DDBJ whole genome shotgun (WGS) entry which is preliminary data.</text>
</comment>
<dbReference type="NCBIfam" id="TIGR01643">
    <property type="entry name" value="YD_repeat_2x"/>
    <property type="match status" value="1"/>
</dbReference>
<evidence type="ECO:0000313" key="2">
    <source>
        <dbReference type="Proteomes" id="UP000075604"/>
    </source>
</evidence>
<evidence type="ECO:0000313" key="1">
    <source>
        <dbReference type="EMBL" id="KYF51277.1"/>
    </source>
</evidence>
<proteinExistence type="predicted"/>
<dbReference type="EMBL" id="JELX01003797">
    <property type="protein sequence ID" value="KYF51277.1"/>
    <property type="molecule type" value="Genomic_DNA"/>
</dbReference>
<name>A0A150P6H4_SORCE</name>
<dbReference type="Proteomes" id="UP000075604">
    <property type="component" value="Unassembled WGS sequence"/>
</dbReference>
<gene>
    <name evidence="1" type="ORF">BE04_00435</name>
</gene>
<reference evidence="1 2" key="1">
    <citation type="submission" date="2014-02" db="EMBL/GenBank/DDBJ databases">
        <title>The small core and large imbalanced accessory genome model reveals a collaborative survival strategy of Sorangium cellulosum strains in nature.</title>
        <authorList>
            <person name="Han K."/>
            <person name="Peng R."/>
            <person name="Blom J."/>
            <person name="Li Y.-Z."/>
        </authorList>
    </citation>
    <scope>NUCLEOTIDE SEQUENCE [LARGE SCALE GENOMIC DNA]</scope>
    <source>
        <strain evidence="1 2">So0157-18</strain>
    </source>
</reference>
<dbReference type="InterPro" id="IPR031325">
    <property type="entry name" value="RHS_repeat"/>
</dbReference>